<dbReference type="PANTHER" id="PTHR21299:SF1">
    <property type="entry name" value="PANTOATE--BETA-ALANINE LIGASE"/>
    <property type="match status" value="1"/>
</dbReference>
<comment type="pathway">
    <text evidence="1 9">Cofactor biosynthesis; (R)-pantothenate biosynthesis; (R)-pantothenate from (R)-pantoate and beta-alanine: step 1/1.</text>
</comment>
<dbReference type="NCBIfam" id="TIGR00018">
    <property type="entry name" value="panC"/>
    <property type="match status" value="1"/>
</dbReference>
<gene>
    <name evidence="9 10" type="primary">panC</name>
    <name evidence="10" type="ORF">LC087_06140</name>
</gene>
<evidence type="ECO:0000256" key="2">
    <source>
        <dbReference type="ARBA" id="ARBA00009256"/>
    </source>
</evidence>
<dbReference type="EMBL" id="CP129013">
    <property type="protein sequence ID" value="WLR43714.1"/>
    <property type="molecule type" value="Genomic_DNA"/>
</dbReference>
<sequence>MILITDTEQMTSKAQEQKQAGKSIGFVPTMGFLHEGHLKLIEEARKENDYVVVSIYVNPLQFGPNEDYDQYPRNLERDLQLAKQSGVDAVFVPNDDTMYRDSLTIKMTVTDRVDVLCGATREGHFDGVVTVVSKLFNLIQPNRAYFGMKDAQQVAVIDALIGDYFFPIELCKVDTVRESDGLAKSSRNVNLTNEERQQAVHLYQSLKKAKMMINQGERSPDRIEQFIKDYIMKNTSGTIDYVSVLSYPELAEINCINGQVIMAMAVKFSRVRLIDNLIITVNKRR</sequence>
<evidence type="ECO:0000256" key="3">
    <source>
        <dbReference type="ARBA" id="ARBA00022490"/>
    </source>
</evidence>
<comment type="similarity">
    <text evidence="2 9">Belongs to the pantothenate synthetase family.</text>
</comment>
<accession>A0ABY9JWD9</accession>
<dbReference type="Gene3D" id="3.30.1300.10">
    <property type="entry name" value="Pantoate-beta-alanine ligase, C-terminal domain"/>
    <property type="match status" value="1"/>
</dbReference>
<comment type="subunit">
    <text evidence="9">Homodimer.</text>
</comment>
<keyword evidence="11" id="KW-1185">Reference proteome</keyword>
<comment type="function">
    <text evidence="9">Catalyzes the condensation of pantoate with beta-alanine in an ATP-dependent reaction via a pantoyl-adenylate intermediate.</text>
</comment>
<evidence type="ECO:0000256" key="8">
    <source>
        <dbReference type="ARBA" id="ARBA00048258"/>
    </source>
</evidence>
<protein>
    <recommendedName>
        <fullName evidence="9">Pantothenate synthetase</fullName>
        <shortName evidence="9">PS</shortName>
        <ecNumber evidence="9">6.3.2.1</ecNumber>
    </recommendedName>
    <alternativeName>
        <fullName evidence="9">Pantoate--beta-alanine ligase</fullName>
    </alternativeName>
    <alternativeName>
        <fullName evidence="9">Pantoate-activating enzyme</fullName>
    </alternativeName>
</protein>
<evidence type="ECO:0000313" key="10">
    <source>
        <dbReference type="EMBL" id="WLR43714.1"/>
    </source>
</evidence>
<dbReference type="NCBIfam" id="TIGR00125">
    <property type="entry name" value="cyt_tran_rel"/>
    <property type="match status" value="1"/>
</dbReference>
<feature type="binding site" evidence="9">
    <location>
        <position position="61"/>
    </location>
    <ligand>
        <name>beta-alanine</name>
        <dbReference type="ChEBI" id="CHEBI:57966"/>
    </ligand>
</feature>
<comment type="catalytic activity">
    <reaction evidence="8 9">
        <text>(R)-pantoate + beta-alanine + ATP = (R)-pantothenate + AMP + diphosphate + H(+)</text>
        <dbReference type="Rhea" id="RHEA:10912"/>
        <dbReference type="ChEBI" id="CHEBI:15378"/>
        <dbReference type="ChEBI" id="CHEBI:15980"/>
        <dbReference type="ChEBI" id="CHEBI:29032"/>
        <dbReference type="ChEBI" id="CHEBI:30616"/>
        <dbReference type="ChEBI" id="CHEBI:33019"/>
        <dbReference type="ChEBI" id="CHEBI:57966"/>
        <dbReference type="ChEBI" id="CHEBI:456215"/>
        <dbReference type="EC" id="6.3.2.1"/>
    </reaction>
</comment>
<keyword evidence="3 9" id="KW-0963">Cytoplasm</keyword>
<dbReference type="InterPro" id="IPR004821">
    <property type="entry name" value="Cyt_trans-like"/>
</dbReference>
<comment type="miscellaneous">
    <text evidence="9">The reaction proceeds by a bi uni uni bi ping pong mechanism.</text>
</comment>
<feature type="binding site" evidence="9">
    <location>
        <position position="61"/>
    </location>
    <ligand>
        <name>(R)-pantoate</name>
        <dbReference type="ChEBI" id="CHEBI:15980"/>
    </ligand>
</feature>
<feature type="binding site" evidence="9">
    <location>
        <begin position="147"/>
        <end position="150"/>
    </location>
    <ligand>
        <name>ATP</name>
        <dbReference type="ChEBI" id="CHEBI:30616"/>
    </ligand>
</feature>
<evidence type="ECO:0000256" key="5">
    <source>
        <dbReference type="ARBA" id="ARBA00022655"/>
    </source>
</evidence>
<dbReference type="PANTHER" id="PTHR21299">
    <property type="entry name" value="CYTIDYLATE KINASE/PANTOATE-BETA-ALANINE LIGASE"/>
    <property type="match status" value="1"/>
</dbReference>
<comment type="subcellular location">
    <subcellularLocation>
        <location evidence="9">Cytoplasm</location>
    </subcellularLocation>
</comment>
<dbReference type="CDD" id="cd00560">
    <property type="entry name" value="PanC"/>
    <property type="match status" value="1"/>
</dbReference>
<feature type="binding site" evidence="9">
    <location>
        <begin position="30"/>
        <end position="37"/>
    </location>
    <ligand>
        <name>ATP</name>
        <dbReference type="ChEBI" id="CHEBI:30616"/>
    </ligand>
</feature>
<keyword evidence="5 9" id="KW-0566">Pantothenate biosynthesis</keyword>
<dbReference type="InterPro" id="IPR003721">
    <property type="entry name" value="Pantoate_ligase"/>
</dbReference>
<dbReference type="HAMAP" id="MF_00158">
    <property type="entry name" value="PanC"/>
    <property type="match status" value="1"/>
</dbReference>
<dbReference type="EC" id="6.3.2.1" evidence="9"/>
<evidence type="ECO:0000256" key="7">
    <source>
        <dbReference type="ARBA" id="ARBA00022840"/>
    </source>
</evidence>
<dbReference type="InterPro" id="IPR042176">
    <property type="entry name" value="Pantoate_ligase_C"/>
</dbReference>
<evidence type="ECO:0000256" key="6">
    <source>
        <dbReference type="ARBA" id="ARBA00022741"/>
    </source>
</evidence>
<feature type="binding site" evidence="9">
    <location>
        <position position="153"/>
    </location>
    <ligand>
        <name>(R)-pantoate</name>
        <dbReference type="ChEBI" id="CHEBI:15980"/>
    </ligand>
</feature>
<evidence type="ECO:0000256" key="9">
    <source>
        <dbReference type="HAMAP-Rule" id="MF_00158"/>
    </source>
</evidence>
<evidence type="ECO:0000256" key="4">
    <source>
        <dbReference type="ARBA" id="ARBA00022598"/>
    </source>
</evidence>
<dbReference type="InterPro" id="IPR014729">
    <property type="entry name" value="Rossmann-like_a/b/a_fold"/>
</dbReference>
<dbReference type="RefSeq" id="WP_226538523.1">
    <property type="nucleotide sequence ID" value="NZ_CP129013.1"/>
</dbReference>
<dbReference type="SUPFAM" id="SSF52374">
    <property type="entry name" value="Nucleotidylyl transferase"/>
    <property type="match status" value="1"/>
</dbReference>
<dbReference type="Pfam" id="PF02569">
    <property type="entry name" value="Pantoate_ligase"/>
    <property type="match status" value="1"/>
</dbReference>
<reference evidence="10 11" key="1">
    <citation type="submission" date="2023-06" db="EMBL/GenBank/DDBJ databases">
        <title>Five Gram-positive bacteria isolated from mangrove sediments in Shenzhen, Guangdong, China.</title>
        <authorList>
            <person name="Yu S."/>
            <person name="Zheng W."/>
            <person name="Huang Y."/>
        </authorList>
    </citation>
    <scope>NUCLEOTIDE SEQUENCE [LARGE SCALE GENOMIC DNA]</scope>
    <source>
        <strain evidence="10 11">SaN35-3</strain>
    </source>
</reference>
<feature type="binding site" evidence="9">
    <location>
        <position position="176"/>
    </location>
    <ligand>
        <name>ATP</name>
        <dbReference type="ChEBI" id="CHEBI:30616"/>
    </ligand>
</feature>
<name>A0ABY9JWD9_9BACI</name>
<dbReference type="Proteomes" id="UP001197974">
    <property type="component" value="Chromosome"/>
</dbReference>
<feature type="active site" description="Proton donor" evidence="9">
    <location>
        <position position="37"/>
    </location>
</feature>
<organism evidence="10 11">
    <name type="scientific">Bacillus carboniphilus</name>
    <dbReference type="NCBI Taxonomy" id="86663"/>
    <lineage>
        <taxon>Bacteria</taxon>
        <taxon>Bacillati</taxon>
        <taxon>Bacillota</taxon>
        <taxon>Bacilli</taxon>
        <taxon>Bacillales</taxon>
        <taxon>Bacillaceae</taxon>
        <taxon>Bacillus</taxon>
    </lineage>
</organism>
<dbReference type="Gene3D" id="3.40.50.620">
    <property type="entry name" value="HUPs"/>
    <property type="match status" value="1"/>
</dbReference>
<feature type="binding site" evidence="9">
    <location>
        <begin position="184"/>
        <end position="187"/>
    </location>
    <ligand>
        <name>ATP</name>
        <dbReference type="ChEBI" id="CHEBI:30616"/>
    </ligand>
</feature>
<evidence type="ECO:0000313" key="11">
    <source>
        <dbReference type="Proteomes" id="UP001197974"/>
    </source>
</evidence>
<dbReference type="GO" id="GO:0016874">
    <property type="term" value="F:ligase activity"/>
    <property type="evidence" value="ECO:0007669"/>
    <property type="project" value="UniProtKB-KW"/>
</dbReference>
<keyword evidence="6 9" id="KW-0547">Nucleotide-binding</keyword>
<evidence type="ECO:0000256" key="1">
    <source>
        <dbReference type="ARBA" id="ARBA00004990"/>
    </source>
</evidence>
<proteinExistence type="inferred from homology"/>
<keyword evidence="7 9" id="KW-0067">ATP-binding</keyword>
<keyword evidence="4 9" id="KW-0436">Ligase</keyword>